<evidence type="ECO:0000313" key="7">
    <source>
        <dbReference type="EMBL" id="ATW25490.1"/>
    </source>
</evidence>
<sequence>MFHAKLLKNIDWIFLGLLVTIMLISLTVLKSASANVFQDQYYFVKKQLLWIFVGFCVMVFVAVFDYSFFKRIGNYLYIFNLILLVSVFIMGYEAKGAQRWISLGFFDLQPSEFAKIAIIVSFACLLAKRQGYLERFQDIIPCLLFIGIPMGLILKQPDLGTSLVFLAIMFGMLWVGGANPKIILIMVAGIFLVAALIFGVLFFATDGFQKPPEELPIPLPLKSYQLMRLIIFVNPNMDPLGAGYHVIQSQVAIGSGGFWGKGYRQGSQVQGNFLPEHHTDFIFSTVGEELGFVGSCLILLIYFFLLWRMILIAKDARDTFGTLIVVGVASMLAFQILVNVGMTIGIMPVTGIPLPFLTYGGSGMLTNMISMGLVLSVNLRKQQLLF</sequence>
<comment type="function">
    <text evidence="6">Peptidoglycan polymerase that is essential for cell wall elongation.</text>
</comment>
<feature type="transmembrane region" description="Helical" evidence="6">
    <location>
        <begin position="112"/>
        <end position="129"/>
    </location>
</feature>
<dbReference type="HAMAP" id="MF_02079">
    <property type="entry name" value="PGT_RodA"/>
    <property type="match status" value="1"/>
</dbReference>
<keyword evidence="5 6" id="KW-0472">Membrane</keyword>
<comment type="catalytic activity">
    <reaction evidence="6">
        <text>[GlcNAc-(1-&gt;4)-Mur2Ac(oyl-L-Ala-gamma-D-Glu-L-Lys-D-Ala-D-Ala)](n)-di-trans,octa-cis-undecaprenyl diphosphate + beta-D-GlcNAc-(1-&gt;4)-Mur2Ac(oyl-L-Ala-gamma-D-Glu-L-Lys-D-Ala-D-Ala)-di-trans,octa-cis-undecaprenyl diphosphate = [GlcNAc-(1-&gt;4)-Mur2Ac(oyl-L-Ala-gamma-D-Glu-L-Lys-D-Ala-D-Ala)](n+1)-di-trans,octa-cis-undecaprenyl diphosphate + di-trans,octa-cis-undecaprenyl diphosphate + H(+)</text>
        <dbReference type="Rhea" id="RHEA:23708"/>
        <dbReference type="Rhea" id="RHEA-COMP:9602"/>
        <dbReference type="Rhea" id="RHEA-COMP:9603"/>
        <dbReference type="ChEBI" id="CHEBI:15378"/>
        <dbReference type="ChEBI" id="CHEBI:58405"/>
        <dbReference type="ChEBI" id="CHEBI:60033"/>
        <dbReference type="ChEBI" id="CHEBI:78435"/>
        <dbReference type="EC" id="2.4.99.28"/>
    </reaction>
</comment>
<feature type="transmembrane region" description="Helical" evidence="6">
    <location>
        <begin position="323"/>
        <end position="344"/>
    </location>
</feature>
<dbReference type="GO" id="GO:0015648">
    <property type="term" value="F:lipid-linked peptidoglycan transporter activity"/>
    <property type="evidence" value="ECO:0007669"/>
    <property type="project" value="TreeGrafter"/>
</dbReference>
<dbReference type="PANTHER" id="PTHR30474:SF1">
    <property type="entry name" value="PEPTIDOGLYCAN GLYCOSYLTRANSFERASE MRDB"/>
    <property type="match status" value="1"/>
</dbReference>
<feature type="transmembrane region" description="Helical" evidence="6">
    <location>
        <begin position="182"/>
        <end position="204"/>
    </location>
</feature>
<dbReference type="GO" id="GO:0071555">
    <property type="term" value="P:cell wall organization"/>
    <property type="evidence" value="ECO:0007669"/>
    <property type="project" value="UniProtKB-KW"/>
</dbReference>
<feature type="transmembrane region" description="Helical" evidence="6">
    <location>
        <begin position="75"/>
        <end position="92"/>
    </location>
</feature>
<feature type="transmembrane region" description="Helical" evidence="6">
    <location>
        <begin position="136"/>
        <end position="153"/>
    </location>
</feature>
<dbReference type="UniPathway" id="UPA00219"/>
<evidence type="ECO:0000256" key="2">
    <source>
        <dbReference type="ARBA" id="ARBA00022692"/>
    </source>
</evidence>
<dbReference type="GO" id="GO:0005886">
    <property type="term" value="C:plasma membrane"/>
    <property type="evidence" value="ECO:0007669"/>
    <property type="project" value="UniProtKB-SubCell"/>
</dbReference>
<dbReference type="NCBIfam" id="TIGR02210">
    <property type="entry name" value="rodA_shape"/>
    <property type="match status" value="1"/>
</dbReference>
<dbReference type="GO" id="GO:0009252">
    <property type="term" value="P:peptidoglycan biosynthetic process"/>
    <property type="evidence" value="ECO:0007669"/>
    <property type="project" value="UniProtKB-UniRule"/>
</dbReference>
<keyword evidence="6" id="KW-0328">Glycosyltransferase</keyword>
<keyword evidence="6" id="KW-0808">Transferase</keyword>
<keyword evidence="4 6" id="KW-1133">Transmembrane helix</keyword>
<keyword evidence="6" id="KW-0961">Cell wall biogenesis/degradation</keyword>
<feature type="transmembrane region" description="Helical" evidence="6">
    <location>
        <begin position="12"/>
        <end position="29"/>
    </location>
</feature>
<proteinExistence type="inferred from homology"/>
<gene>
    <name evidence="6" type="primary">rodA</name>
    <name evidence="7" type="ORF">DCMF_12520</name>
</gene>
<feature type="transmembrane region" description="Helical" evidence="6">
    <location>
        <begin position="356"/>
        <end position="379"/>
    </location>
</feature>
<dbReference type="EC" id="2.4.99.28" evidence="6"/>
<dbReference type="InterPro" id="IPR011923">
    <property type="entry name" value="RodA/MrdB"/>
</dbReference>
<keyword evidence="3 6" id="KW-0133">Cell shape</keyword>
<evidence type="ECO:0000256" key="5">
    <source>
        <dbReference type="ARBA" id="ARBA00023136"/>
    </source>
</evidence>
<reference evidence="7 8" key="1">
    <citation type="submission" date="2016-10" db="EMBL/GenBank/DDBJ databases">
        <title>Complete Genome Sequence of Peptococcaceae strain DCMF.</title>
        <authorList>
            <person name="Edwards R.J."/>
            <person name="Holland S.I."/>
            <person name="Deshpande N.P."/>
            <person name="Wong Y.K."/>
            <person name="Ertan H."/>
            <person name="Manefield M."/>
            <person name="Russell T.L."/>
            <person name="Lee M.J."/>
        </authorList>
    </citation>
    <scope>NUCLEOTIDE SEQUENCE [LARGE SCALE GENOMIC DNA]</scope>
    <source>
        <strain evidence="7 8">DCMF</strain>
    </source>
</reference>
<evidence type="ECO:0000256" key="1">
    <source>
        <dbReference type="ARBA" id="ARBA00004141"/>
    </source>
</evidence>
<accession>A0A3G1KST4</accession>
<dbReference type="AlphaFoldDB" id="A0A3G1KST4"/>
<comment type="similarity">
    <text evidence="6">Belongs to the SEDS family. MrdB/RodA subfamily.</text>
</comment>
<dbReference type="KEGG" id="fwa:DCMF_12520"/>
<dbReference type="EMBL" id="CP017634">
    <property type="protein sequence ID" value="ATW25490.1"/>
    <property type="molecule type" value="Genomic_DNA"/>
</dbReference>
<evidence type="ECO:0000313" key="8">
    <source>
        <dbReference type="Proteomes" id="UP000323521"/>
    </source>
</evidence>
<dbReference type="Pfam" id="PF01098">
    <property type="entry name" value="FTSW_RODA_SPOVE"/>
    <property type="match status" value="1"/>
</dbReference>
<comment type="subcellular location">
    <subcellularLocation>
        <location evidence="6">Cell membrane</location>
        <topology evidence="6">Multi-pass membrane protein</topology>
    </subcellularLocation>
    <subcellularLocation>
        <location evidence="1">Membrane</location>
        <topology evidence="1">Multi-pass membrane protein</topology>
    </subcellularLocation>
</comment>
<feature type="transmembrane region" description="Helical" evidence="6">
    <location>
        <begin position="290"/>
        <end position="311"/>
    </location>
</feature>
<keyword evidence="8" id="KW-1185">Reference proteome</keyword>
<organism evidence="7 8">
    <name type="scientific">Formimonas warabiya</name>
    <dbReference type="NCBI Taxonomy" id="1761012"/>
    <lineage>
        <taxon>Bacteria</taxon>
        <taxon>Bacillati</taxon>
        <taxon>Bacillota</taxon>
        <taxon>Clostridia</taxon>
        <taxon>Eubacteriales</taxon>
        <taxon>Peptococcaceae</taxon>
        <taxon>Candidatus Formimonas</taxon>
    </lineage>
</organism>
<dbReference type="GO" id="GO:0008955">
    <property type="term" value="F:peptidoglycan glycosyltransferase activity"/>
    <property type="evidence" value="ECO:0007669"/>
    <property type="project" value="UniProtKB-UniRule"/>
</dbReference>
<evidence type="ECO:0000256" key="3">
    <source>
        <dbReference type="ARBA" id="ARBA00022960"/>
    </source>
</evidence>
<dbReference type="Proteomes" id="UP000323521">
    <property type="component" value="Chromosome"/>
</dbReference>
<feature type="transmembrane region" description="Helical" evidence="6">
    <location>
        <begin position="159"/>
        <end position="175"/>
    </location>
</feature>
<dbReference type="NCBIfam" id="NF037961">
    <property type="entry name" value="RodA_shape"/>
    <property type="match status" value="1"/>
</dbReference>
<dbReference type="RefSeq" id="WP_148134745.1">
    <property type="nucleotide sequence ID" value="NZ_CP017634.1"/>
</dbReference>
<keyword evidence="2 6" id="KW-0812">Transmembrane</keyword>
<dbReference type="GO" id="GO:0051301">
    <property type="term" value="P:cell division"/>
    <property type="evidence" value="ECO:0007669"/>
    <property type="project" value="InterPro"/>
</dbReference>
<dbReference type="GO" id="GO:0032153">
    <property type="term" value="C:cell division site"/>
    <property type="evidence" value="ECO:0007669"/>
    <property type="project" value="TreeGrafter"/>
</dbReference>
<evidence type="ECO:0000256" key="6">
    <source>
        <dbReference type="HAMAP-Rule" id="MF_02079"/>
    </source>
</evidence>
<dbReference type="GO" id="GO:0008360">
    <property type="term" value="P:regulation of cell shape"/>
    <property type="evidence" value="ECO:0007669"/>
    <property type="project" value="UniProtKB-KW"/>
</dbReference>
<keyword evidence="6" id="KW-0573">Peptidoglycan synthesis</keyword>
<dbReference type="OrthoDB" id="9812661at2"/>
<protein>
    <recommendedName>
        <fullName evidence="6">Peptidoglycan glycosyltransferase RodA</fullName>
        <shortName evidence="6">PGT</shortName>
        <ecNumber evidence="6">2.4.99.28</ecNumber>
    </recommendedName>
    <alternativeName>
        <fullName evidence="6">Cell elongation protein RodA</fullName>
    </alternativeName>
    <alternativeName>
        <fullName evidence="6">Cell wall polymerase</fullName>
    </alternativeName>
    <alternativeName>
        <fullName evidence="6">Peptidoglycan polymerase</fullName>
        <shortName evidence="6">PG polymerase</shortName>
    </alternativeName>
</protein>
<comment type="pathway">
    <text evidence="6">Cell wall biogenesis; peptidoglycan biosynthesis.</text>
</comment>
<dbReference type="InterPro" id="IPR001182">
    <property type="entry name" value="FtsW/RodA"/>
</dbReference>
<feature type="transmembrane region" description="Helical" evidence="6">
    <location>
        <begin position="49"/>
        <end position="68"/>
    </location>
</feature>
<dbReference type="PANTHER" id="PTHR30474">
    <property type="entry name" value="CELL CYCLE PROTEIN"/>
    <property type="match status" value="1"/>
</dbReference>
<name>A0A3G1KST4_FORW1</name>
<keyword evidence="6" id="KW-1003">Cell membrane</keyword>
<evidence type="ECO:0000256" key="4">
    <source>
        <dbReference type="ARBA" id="ARBA00022989"/>
    </source>
</evidence>